<keyword evidence="5 8" id="KW-0249">Electron transport</keyword>
<name>A0A1I1ERE3_BREAD</name>
<feature type="transmembrane region" description="Helical" evidence="8">
    <location>
        <begin position="132"/>
        <end position="153"/>
    </location>
</feature>
<evidence type="ECO:0000256" key="7">
    <source>
        <dbReference type="ARBA" id="ARBA00023136"/>
    </source>
</evidence>
<keyword evidence="8" id="KW-1003">Cell membrane</keyword>
<protein>
    <recommendedName>
        <fullName evidence="8">Ion-translocating oxidoreductase complex subunit A</fullName>
        <ecNumber evidence="8">7.-.-.-</ecNumber>
    </recommendedName>
    <alternativeName>
        <fullName evidence="8">Rnf electron transport complex subunit A</fullName>
    </alternativeName>
</protein>
<dbReference type="RefSeq" id="WP_200778575.1">
    <property type="nucleotide sequence ID" value="NZ_FOKY01000016.1"/>
</dbReference>
<feature type="transmembrane region" description="Helical" evidence="8">
    <location>
        <begin position="174"/>
        <end position="193"/>
    </location>
</feature>
<dbReference type="PIRSF" id="PIRSF006102">
    <property type="entry name" value="NQR_DE"/>
    <property type="match status" value="1"/>
</dbReference>
<dbReference type="STRING" id="34097.SAMN02745150_01216"/>
<feature type="transmembrane region" description="Helical" evidence="8">
    <location>
        <begin position="43"/>
        <end position="62"/>
    </location>
</feature>
<dbReference type="Pfam" id="PF02508">
    <property type="entry name" value="Rnf-Nqr"/>
    <property type="match status" value="1"/>
</dbReference>
<sequence length="194" mass="21187">MANASYFIIFIMVVLSGNMVFSRFLGLCPFFGVTKKTEDAIGMSYAVIVVQVISVAITWPLYHLLLVPLGLEVLKTLLFILVIAACVQILEVIMKKIAPKLYKSLGIYLPLITTNCIILGVALIVITEKLDYGRSLWFAFAASLGFMLALMLMASLLQRIKNAPIPKAFQGSPIAFMIAAIISIAFLGFSGFAL</sequence>
<evidence type="ECO:0000313" key="10">
    <source>
        <dbReference type="Proteomes" id="UP000240042"/>
    </source>
</evidence>
<keyword evidence="6 8" id="KW-1133">Transmembrane helix</keyword>
<evidence type="ECO:0000313" key="9">
    <source>
        <dbReference type="EMBL" id="SFB89256.1"/>
    </source>
</evidence>
<dbReference type="AlphaFoldDB" id="A0A1I1ERE3"/>
<dbReference type="Proteomes" id="UP000240042">
    <property type="component" value="Unassembled WGS sequence"/>
</dbReference>
<evidence type="ECO:0000256" key="3">
    <source>
        <dbReference type="ARBA" id="ARBA00022692"/>
    </source>
</evidence>
<evidence type="ECO:0000256" key="2">
    <source>
        <dbReference type="ARBA" id="ARBA00022448"/>
    </source>
</evidence>
<organism evidence="9 10">
    <name type="scientific">Brevinema andersonii</name>
    <dbReference type="NCBI Taxonomy" id="34097"/>
    <lineage>
        <taxon>Bacteria</taxon>
        <taxon>Pseudomonadati</taxon>
        <taxon>Spirochaetota</taxon>
        <taxon>Spirochaetia</taxon>
        <taxon>Brevinematales</taxon>
        <taxon>Brevinemataceae</taxon>
        <taxon>Brevinema</taxon>
    </lineage>
</organism>
<gene>
    <name evidence="8" type="primary">rnfA</name>
    <name evidence="9" type="ORF">SAMN02745150_01216</name>
</gene>
<evidence type="ECO:0000256" key="5">
    <source>
        <dbReference type="ARBA" id="ARBA00022982"/>
    </source>
</evidence>
<comment type="subunit">
    <text evidence="8">The complex is composed of six subunits: RnfA, RnfB, RnfC, RnfD, RnfE and RnfG.</text>
</comment>
<dbReference type="InterPro" id="IPR011293">
    <property type="entry name" value="Ion_transpt_RnfA/RsxA"/>
</dbReference>
<accession>A0A1I1ERE3</accession>
<keyword evidence="7 8" id="KW-0472">Membrane</keyword>
<dbReference type="GO" id="GO:0005886">
    <property type="term" value="C:plasma membrane"/>
    <property type="evidence" value="ECO:0007669"/>
    <property type="project" value="UniProtKB-SubCell"/>
</dbReference>
<evidence type="ECO:0000256" key="1">
    <source>
        <dbReference type="ARBA" id="ARBA00004127"/>
    </source>
</evidence>
<feature type="transmembrane region" description="Helical" evidence="8">
    <location>
        <begin position="74"/>
        <end position="93"/>
    </location>
</feature>
<dbReference type="InterPro" id="IPR050133">
    <property type="entry name" value="NqrDE/RnfAE_oxidrdctase"/>
</dbReference>
<feature type="transmembrane region" description="Helical" evidence="8">
    <location>
        <begin position="105"/>
        <end position="126"/>
    </location>
</feature>
<dbReference type="HAMAP" id="MF_00459">
    <property type="entry name" value="RsxA_RnfA"/>
    <property type="match status" value="1"/>
</dbReference>
<keyword evidence="10" id="KW-1185">Reference proteome</keyword>
<evidence type="ECO:0000256" key="6">
    <source>
        <dbReference type="ARBA" id="ARBA00022989"/>
    </source>
</evidence>
<dbReference type="PANTHER" id="PTHR30335:SF0">
    <property type="entry name" value="ION-TRANSLOCATING OXIDOREDUCTASE COMPLEX SUBUNIT A"/>
    <property type="match status" value="1"/>
</dbReference>
<comment type="subcellular location">
    <subcellularLocation>
        <location evidence="8">Cell membrane</location>
        <topology evidence="8">Multi-pass membrane protein</topology>
    </subcellularLocation>
    <subcellularLocation>
        <location evidence="1">Endomembrane system</location>
        <topology evidence="1">Multi-pass membrane protein</topology>
    </subcellularLocation>
</comment>
<comment type="function">
    <text evidence="8">Part of a membrane-bound complex that couples electron transfer with translocation of ions across the membrane.</text>
</comment>
<dbReference type="GO" id="GO:0022900">
    <property type="term" value="P:electron transport chain"/>
    <property type="evidence" value="ECO:0007669"/>
    <property type="project" value="UniProtKB-UniRule"/>
</dbReference>
<dbReference type="InterPro" id="IPR003667">
    <property type="entry name" value="NqrDE/RnfAE"/>
</dbReference>
<dbReference type="PANTHER" id="PTHR30335">
    <property type="entry name" value="INTEGRAL MEMBRANE PROTEIN OF SOXR-REDUCING COMPLEX"/>
    <property type="match status" value="1"/>
</dbReference>
<dbReference type="GO" id="GO:0012505">
    <property type="term" value="C:endomembrane system"/>
    <property type="evidence" value="ECO:0007669"/>
    <property type="project" value="UniProtKB-SubCell"/>
</dbReference>
<feature type="transmembrane region" description="Helical" evidence="8">
    <location>
        <begin position="6"/>
        <end position="31"/>
    </location>
</feature>
<keyword evidence="2 8" id="KW-0813">Transport</keyword>
<keyword evidence="3 8" id="KW-0812">Transmembrane</keyword>
<dbReference type="EMBL" id="FOKY01000016">
    <property type="protein sequence ID" value="SFB89256.1"/>
    <property type="molecule type" value="Genomic_DNA"/>
</dbReference>
<keyword evidence="4 8" id="KW-1278">Translocase</keyword>
<evidence type="ECO:0000256" key="4">
    <source>
        <dbReference type="ARBA" id="ARBA00022967"/>
    </source>
</evidence>
<dbReference type="EC" id="7.-.-.-" evidence="8"/>
<reference evidence="10" key="1">
    <citation type="submission" date="2016-10" db="EMBL/GenBank/DDBJ databases">
        <authorList>
            <person name="Varghese N."/>
            <person name="Submissions S."/>
        </authorList>
    </citation>
    <scope>NUCLEOTIDE SEQUENCE [LARGE SCALE GENOMIC DNA]</scope>
    <source>
        <strain evidence="10">ATCC 43811</strain>
    </source>
</reference>
<comment type="similarity">
    <text evidence="8">Belongs to the NqrDE/RnfAE family.</text>
</comment>
<proteinExistence type="inferred from homology"/>
<evidence type="ECO:0000256" key="8">
    <source>
        <dbReference type="HAMAP-Rule" id="MF_00459"/>
    </source>
</evidence>